<evidence type="ECO:0000313" key="1">
    <source>
        <dbReference type="EMBL" id="KZT10481.1"/>
    </source>
</evidence>
<proteinExistence type="predicted"/>
<reference evidence="1 2" key="1">
    <citation type="journal article" date="2016" name="Mol. Biol. Evol.">
        <title>Comparative Genomics of Early-Diverging Mushroom-Forming Fungi Provides Insights into the Origins of Lignocellulose Decay Capabilities.</title>
        <authorList>
            <person name="Nagy L.G."/>
            <person name="Riley R."/>
            <person name="Tritt A."/>
            <person name="Adam C."/>
            <person name="Daum C."/>
            <person name="Floudas D."/>
            <person name="Sun H."/>
            <person name="Yadav J.S."/>
            <person name="Pangilinan J."/>
            <person name="Larsson K.H."/>
            <person name="Matsuura K."/>
            <person name="Barry K."/>
            <person name="Labutti K."/>
            <person name="Kuo R."/>
            <person name="Ohm R.A."/>
            <person name="Bhattacharya S.S."/>
            <person name="Shirouzu T."/>
            <person name="Yoshinaga Y."/>
            <person name="Martin F.M."/>
            <person name="Grigoriev I.V."/>
            <person name="Hibbett D.S."/>
        </authorList>
    </citation>
    <scope>NUCLEOTIDE SEQUENCE [LARGE SCALE GENOMIC DNA]</scope>
    <source>
        <strain evidence="1 2">93-53</strain>
    </source>
</reference>
<name>A0A165GKK7_9APHY</name>
<gene>
    <name evidence="1" type="ORF">LAESUDRAFT_734877</name>
</gene>
<dbReference type="OrthoDB" id="3248529at2759"/>
<organism evidence="1 2">
    <name type="scientific">Laetiporus sulphureus 93-53</name>
    <dbReference type="NCBI Taxonomy" id="1314785"/>
    <lineage>
        <taxon>Eukaryota</taxon>
        <taxon>Fungi</taxon>
        <taxon>Dikarya</taxon>
        <taxon>Basidiomycota</taxon>
        <taxon>Agaricomycotina</taxon>
        <taxon>Agaricomycetes</taxon>
        <taxon>Polyporales</taxon>
        <taxon>Laetiporus</taxon>
    </lineage>
</organism>
<protein>
    <submittedName>
        <fullName evidence="1">Uncharacterized protein</fullName>
    </submittedName>
</protein>
<dbReference type="EMBL" id="KV427609">
    <property type="protein sequence ID" value="KZT10481.1"/>
    <property type="molecule type" value="Genomic_DNA"/>
</dbReference>
<accession>A0A165GKK7</accession>
<dbReference type="Proteomes" id="UP000076871">
    <property type="component" value="Unassembled WGS sequence"/>
</dbReference>
<evidence type="ECO:0000313" key="2">
    <source>
        <dbReference type="Proteomes" id="UP000076871"/>
    </source>
</evidence>
<dbReference type="InParanoid" id="A0A165GKK7"/>
<sequence length="156" mass="17715">MPITNPPAHLLADSAIKVALEACKDHIRVDTPFNVDKLERILFDHPNPLFVQSIMHGLRHGFWPPDDGEWKVEMEEVFKNYLADSPDIDAIRAFQDKELSAGRWSSELSQLLPDMKISLMFPRVVMDHFASGLNDGIPCTAATIRYDNMCDFGQEM</sequence>
<dbReference type="GeneID" id="63827578"/>
<keyword evidence="2" id="KW-1185">Reference proteome</keyword>
<dbReference type="RefSeq" id="XP_040768221.1">
    <property type="nucleotide sequence ID" value="XM_040910549.1"/>
</dbReference>
<dbReference type="AlphaFoldDB" id="A0A165GKK7"/>